<evidence type="ECO:0000313" key="1">
    <source>
        <dbReference type="EMBL" id="SBS05541.1"/>
    </source>
</evidence>
<organism evidence="1">
    <name type="scientific">Nothobranchius rachovii</name>
    <name type="common">bluefin notho</name>
    <dbReference type="NCBI Taxonomy" id="451742"/>
    <lineage>
        <taxon>Eukaryota</taxon>
        <taxon>Metazoa</taxon>
        <taxon>Chordata</taxon>
        <taxon>Craniata</taxon>
        <taxon>Vertebrata</taxon>
        <taxon>Euteleostomi</taxon>
        <taxon>Actinopterygii</taxon>
        <taxon>Neopterygii</taxon>
        <taxon>Teleostei</taxon>
        <taxon>Neoteleostei</taxon>
        <taxon>Acanthomorphata</taxon>
        <taxon>Ovalentaria</taxon>
        <taxon>Atherinomorphae</taxon>
        <taxon>Cyprinodontiformes</taxon>
        <taxon>Nothobranchiidae</taxon>
        <taxon>Nothobranchius</taxon>
    </lineage>
</organism>
<dbReference type="EMBL" id="HAEI01008629">
    <property type="protein sequence ID" value="SBS05541.1"/>
    <property type="molecule type" value="Transcribed_RNA"/>
</dbReference>
<reference evidence="1" key="1">
    <citation type="submission" date="2016-05" db="EMBL/GenBank/DDBJ databases">
        <authorList>
            <person name="Lavstsen T."/>
            <person name="Jespersen J.S."/>
        </authorList>
    </citation>
    <scope>NUCLEOTIDE SEQUENCE</scope>
    <source>
        <tissue evidence="1">Brain</tissue>
    </source>
</reference>
<name>A0A1A8RHP9_9TELE</name>
<reference evidence="1" key="2">
    <citation type="submission" date="2016-06" db="EMBL/GenBank/DDBJ databases">
        <title>The genome of a short-lived fish provides insights into sex chromosome evolution and the genetic control of aging.</title>
        <authorList>
            <person name="Reichwald K."/>
            <person name="Felder M."/>
            <person name="Petzold A."/>
            <person name="Koch P."/>
            <person name="Groth M."/>
            <person name="Platzer M."/>
        </authorList>
    </citation>
    <scope>NUCLEOTIDE SEQUENCE</scope>
    <source>
        <tissue evidence="1">Brain</tissue>
    </source>
</reference>
<accession>A0A1A8RHP9</accession>
<proteinExistence type="predicted"/>
<dbReference type="AlphaFoldDB" id="A0A1A8RHP9"/>
<sequence length="67" mass="7578">LMSRLTVNMSLCSHDSEEPVYKRHQGSETARPVTDLEDVASSVRRCLSGSSIPHKMPFLFKGFKRLL</sequence>
<gene>
    <name evidence="1" type="primary">Nfu_g_1_011735</name>
</gene>
<protein>
    <submittedName>
        <fullName evidence="1">Uncharacterized protein</fullName>
    </submittedName>
</protein>
<feature type="non-terminal residue" evidence="1">
    <location>
        <position position="1"/>
    </location>
</feature>
<feature type="non-terminal residue" evidence="1">
    <location>
        <position position="67"/>
    </location>
</feature>